<dbReference type="SMART" id="SM00220">
    <property type="entry name" value="S_TKc"/>
    <property type="match status" value="1"/>
</dbReference>
<keyword evidence="3" id="KW-0723">Serine/threonine-protein kinase</keyword>
<dbReference type="GO" id="GO:0005524">
    <property type="term" value="F:ATP binding"/>
    <property type="evidence" value="ECO:0007669"/>
    <property type="project" value="UniProtKB-KW"/>
</dbReference>
<dbReference type="FunFam" id="1.10.510.10:FF:000006">
    <property type="entry name" value="Serine/threonine-protein kinase WNK1 isoform 2"/>
    <property type="match status" value="1"/>
</dbReference>
<name>A0A915PAK2_9BILA</name>
<evidence type="ECO:0000313" key="12">
    <source>
        <dbReference type="Proteomes" id="UP000887560"/>
    </source>
</evidence>
<evidence type="ECO:0000256" key="6">
    <source>
        <dbReference type="ARBA" id="ARBA00022777"/>
    </source>
</evidence>
<reference evidence="13" key="1">
    <citation type="submission" date="2022-11" db="UniProtKB">
        <authorList>
            <consortium name="WormBaseParasite"/>
        </authorList>
    </citation>
    <scope>IDENTIFICATION</scope>
</reference>
<feature type="region of interest" description="Disordered" evidence="10">
    <location>
        <begin position="1"/>
        <end position="49"/>
    </location>
</feature>
<dbReference type="WBParaSite" id="scf7180000424939.g14304">
    <property type="protein sequence ID" value="scf7180000424939.g14304"/>
    <property type="gene ID" value="scf7180000424939.g14304"/>
</dbReference>
<sequence length="1010" mass="114222">MENSINSDVKNISGRKTTNSAQTNGQTHIPASNHSSPARNPLNSNLGVARRRRTVIKRGNEPPAATSSSNAWDSHTCLSAEEKSRLEAVQREWRLSRPKAKQQLCGAPSPADTLVGTPPTAIPSPIFQQLNLAKLPVVSEALKQNAIDSVDAITPITLIPAAAVAEIKQQEEEERRKLSEDYDEDYDEEKPIDKSPDGRFLKFDEELGRGSFKTVYRGLDTETGVAVAWCELQEQKLSKPERQRFRDEAEMLKGLQHPNIVKFYDYWERTDGKRKYIVLITELMTSGTLKLYLKRFKRINVKVLKSWCRQILKGLYFLHTRQPPVIHRDLKCDNIFITGTTGSVKIGDLGLATLKNKSHAKSVIGTPEFMAPEMYEEQYDEEVDVYAFGMCLLEMVTGEYPYSECQYAAQVYRKVVSGVKPACFDRIQNPEIKEIIDRCIRTNKDERSTVRQLLNDEFFMPEEQFGIRIDIQNREQDLIGTNNEIHMQLYVIDERKRAQYKFKENEGLLFSFDIEVDKAEEIVHQMVEQQLIPDSDIKHITKLIKDKVDCFKRDREFRLRQLQLQQQASEILTPAVVPTAAAVVIVAPTTACVVGTAPILNTATSLAHLAEALAASSQATAATTTTNIITNGVTNNTSNVVIQPQPSGNVKSTCFERIQNPEIKEIIDRVTNEKNNSDQSSSTQQLLNGEEDEQCGGIRIDIQNREQDLSGTNNEIHMQLYVIDERKRAQYKFKENEGLLFSFDIEVDKAEEIVQQMVEQQLIPDSDIKHITKLIKDKIHMQLYVIDERKRAQYKFKENEGLLFSFDIEVDKAEEIVQQMVEQQLIPDSDIKHITKLIKDKVDTFKHDRELRLRQQQHHQQLQQQHSTEIINPPTVVIVTPPINTVNNLPPVASSSTTNVPPPSIPPPVVNNNNVPVAPPIPPPPAPTPSLNSTTSLAHLAEALAASTQVKCSSSLQPKDFLQIYLCKNCRERLFKSDEKIQRDGAGVTLRIDLCEECVSKNIAATDLFK</sequence>
<comment type="cofactor">
    <cofactor evidence="1">
        <name>Mg(2+)</name>
        <dbReference type="ChEBI" id="CHEBI:18420"/>
    </cofactor>
</comment>
<comment type="catalytic activity">
    <reaction evidence="9">
        <text>L-seryl-[protein] + ATP = O-phospho-L-seryl-[protein] + ADP + H(+)</text>
        <dbReference type="Rhea" id="RHEA:17989"/>
        <dbReference type="Rhea" id="RHEA-COMP:9863"/>
        <dbReference type="Rhea" id="RHEA-COMP:11604"/>
        <dbReference type="ChEBI" id="CHEBI:15378"/>
        <dbReference type="ChEBI" id="CHEBI:29999"/>
        <dbReference type="ChEBI" id="CHEBI:30616"/>
        <dbReference type="ChEBI" id="CHEBI:83421"/>
        <dbReference type="ChEBI" id="CHEBI:456216"/>
        <dbReference type="EC" id="2.7.11.1"/>
    </reaction>
</comment>
<feature type="domain" description="Protein kinase" evidence="11">
    <location>
        <begin position="201"/>
        <end position="459"/>
    </location>
</feature>
<feature type="region of interest" description="Disordered" evidence="10">
    <location>
        <begin position="670"/>
        <end position="690"/>
    </location>
</feature>
<feature type="region of interest" description="Disordered" evidence="10">
    <location>
        <begin position="169"/>
        <end position="197"/>
    </location>
</feature>
<dbReference type="CDD" id="cd13983">
    <property type="entry name" value="STKc_WNK"/>
    <property type="match status" value="1"/>
</dbReference>
<evidence type="ECO:0000256" key="3">
    <source>
        <dbReference type="ARBA" id="ARBA00022527"/>
    </source>
</evidence>
<dbReference type="PANTHER" id="PTHR13902">
    <property type="entry name" value="SERINE/THREONINE-PROTEIN KINASE WNK WITH NO LYSINE -RELATED"/>
    <property type="match status" value="1"/>
</dbReference>
<evidence type="ECO:0000313" key="13">
    <source>
        <dbReference type="WBParaSite" id="scf7180000424939.g14304"/>
    </source>
</evidence>
<proteinExistence type="predicted"/>
<dbReference type="Pfam" id="PF12202">
    <property type="entry name" value="OSR1_C"/>
    <property type="match status" value="2"/>
</dbReference>
<organism evidence="12 13">
    <name type="scientific">Meloidogyne floridensis</name>
    <dbReference type="NCBI Taxonomy" id="298350"/>
    <lineage>
        <taxon>Eukaryota</taxon>
        <taxon>Metazoa</taxon>
        <taxon>Ecdysozoa</taxon>
        <taxon>Nematoda</taxon>
        <taxon>Chromadorea</taxon>
        <taxon>Rhabditida</taxon>
        <taxon>Tylenchina</taxon>
        <taxon>Tylenchomorpha</taxon>
        <taxon>Tylenchoidea</taxon>
        <taxon>Meloidogynidae</taxon>
        <taxon>Meloidogyninae</taxon>
        <taxon>Meloidogyne</taxon>
    </lineage>
</organism>
<evidence type="ECO:0000259" key="11">
    <source>
        <dbReference type="PROSITE" id="PS50011"/>
    </source>
</evidence>
<dbReference type="FunFam" id="3.30.200.20:FF:000010">
    <property type="entry name" value="Serine/threonine-protein kinase WNK1 isoform 2"/>
    <property type="match status" value="1"/>
</dbReference>
<evidence type="ECO:0000256" key="8">
    <source>
        <dbReference type="ARBA" id="ARBA00047899"/>
    </source>
</evidence>
<dbReference type="SUPFAM" id="SSF56112">
    <property type="entry name" value="Protein kinase-like (PK-like)"/>
    <property type="match status" value="1"/>
</dbReference>
<feature type="compositionally biased region" description="Polar residues" evidence="10">
    <location>
        <begin position="677"/>
        <end position="687"/>
    </location>
</feature>
<dbReference type="Gene3D" id="3.30.200.20">
    <property type="entry name" value="Phosphorylase Kinase, domain 1"/>
    <property type="match status" value="1"/>
</dbReference>
<evidence type="ECO:0000256" key="10">
    <source>
        <dbReference type="SAM" id="MobiDB-lite"/>
    </source>
</evidence>
<evidence type="ECO:0000256" key="4">
    <source>
        <dbReference type="ARBA" id="ARBA00022679"/>
    </source>
</evidence>
<keyword evidence="5" id="KW-0547">Nucleotide-binding</keyword>
<feature type="compositionally biased region" description="Polar residues" evidence="10">
    <location>
        <begin position="1"/>
        <end position="46"/>
    </location>
</feature>
<dbReference type="Gene3D" id="1.10.510.10">
    <property type="entry name" value="Transferase(Phosphotransferase) domain 1"/>
    <property type="match status" value="1"/>
</dbReference>
<dbReference type="Proteomes" id="UP000887560">
    <property type="component" value="Unplaced"/>
</dbReference>
<dbReference type="PROSITE" id="PS50011">
    <property type="entry name" value="PROTEIN_KINASE_DOM"/>
    <property type="match status" value="1"/>
</dbReference>
<dbReference type="PROSITE" id="PS00108">
    <property type="entry name" value="PROTEIN_KINASE_ST"/>
    <property type="match status" value="1"/>
</dbReference>
<feature type="compositionally biased region" description="Basic and acidic residues" evidence="10">
    <location>
        <begin position="169"/>
        <end position="180"/>
    </location>
</feature>
<protein>
    <recommendedName>
        <fullName evidence="2">non-specific serine/threonine protein kinase</fullName>
        <ecNumber evidence="2">2.7.11.1</ecNumber>
    </recommendedName>
</protein>
<evidence type="ECO:0000256" key="7">
    <source>
        <dbReference type="ARBA" id="ARBA00022840"/>
    </source>
</evidence>
<evidence type="ECO:0000256" key="9">
    <source>
        <dbReference type="ARBA" id="ARBA00048679"/>
    </source>
</evidence>
<evidence type="ECO:0000256" key="5">
    <source>
        <dbReference type="ARBA" id="ARBA00022741"/>
    </source>
</evidence>
<dbReference type="InterPro" id="IPR000719">
    <property type="entry name" value="Prot_kinase_dom"/>
</dbReference>
<dbReference type="GO" id="GO:0004674">
    <property type="term" value="F:protein serine/threonine kinase activity"/>
    <property type="evidence" value="ECO:0007669"/>
    <property type="project" value="UniProtKB-KW"/>
</dbReference>
<keyword evidence="4" id="KW-0808">Transferase</keyword>
<dbReference type="AlphaFoldDB" id="A0A915PAK2"/>
<dbReference type="Pfam" id="PF00069">
    <property type="entry name" value="Pkinase"/>
    <property type="match status" value="1"/>
</dbReference>
<keyword evidence="6" id="KW-0418">Kinase</keyword>
<dbReference type="EC" id="2.7.11.1" evidence="2"/>
<dbReference type="InterPro" id="IPR024678">
    <property type="entry name" value="Kinase_OSR1/WNK_CCT"/>
</dbReference>
<dbReference type="Gene3D" id="3.10.20.90">
    <property type="entry name" value="Phosphatidylinositol 3-kinase Catalytic Subunit, Chain A, domain 1"/>
    <property type="match status" value="3"/>
</dbReference>
<accession>A0A915PAK2</accession>
<evidence type="ECO:0000256" key="1">
    <source>
        <dbReference type="ARBA" id="ARBA00001946"/>
    </source>
</evidence>
<keyword evidence="12" id="KW-1185">Reference proteome</keyword>
<keyword evidence="7" id="KW-0067">ATP-binding</keyword>
<evidence type="ECO:0000256" key="2">
    <source>
        <dbReference type="ARBA" id="ARBA00012513"/>
    </source>
</evidence>
<comment type="catalytic activity">
    <reaction evidence="8">
        <text>L-threonyl-[protein] + ATP = O-phospho-L-threonyl-[protein] + ADP + H(+)</text>
        <dbReference type="Rhea" id="RHEA:46608"/>
        <dbReference type="Rhea" id="RHEA-COMP:11060"/>
        <dbReference type="Rhea" id="RHEA-COMP:11605"/>
        <dbReference type="ChEBI" id="CHEBI:15378"/>
        <dbReference type="ChEBI" id="CHEBI:30013"/>
        <dbReference type="ChEBI" id="CHEBI:30616"/>
        <dbReference type="ChEBI" id="CHEBI:61977"/>
        <dbReference type="ChEBI" id="CHEBI:456216"/>
        <dbReference type="EC" id="2.7.11.1"/>
    </reaction>
</comment>
<dbReference type="InterPro" id="IPR008271">
    <property type="entry name" value="Ser/Thr_kinase_AS"/>
</dbReference>
<dbReference type="InterPro" id="IPR011009">
    <property type="entry name" value="Kinase-like_dom_sf"/>
</dbReference>
<dbReference type="InterPro" id="IPR050588">
    <property type="entry name" value="WNK_Ser-Thr_kinase"/>
</dbReference>